<protein>
    <recommendedName>
        <fullName evidence="4">Peptidase S1 domain-containing protein</fullName>
    </recommendedName>
</protein>
<dbReference type="OrthoDB" id="10012881at2759"/>
<keyword evidence="3" id="KW-0732">Signal</keyword>
<feature type="domain" description="Peptidase S1" evidence="4">
    <location>
        <begin position="138"/>
        <end position="294"/>
    </location>
</feature>
<dbReference type="PANTHER" id="PTHR24252:SF7">
    <property type="entry name" value="HYALIN"/>
    <property type="match status" value="1"/>
</dbReference>
<evidence type="ECO:0000313" key="6">
    <source>
        <dbReference type="Proteomes" id="UP000030746"/>
    </source>
</evidence>
<dbReference type="InterPro" id="IPR009003">
    <property type="entry name" value="Peptidase_S1_PA"/>
</dbReference>
<dbReference type="GO" id="GO:0004252">
    <property type="term" value="F:serine-type endopeptidase activity"/>
    <property type="evidence" value="ECO:0007669"/>
    <property type="project" value="InterPro"/>
</dbReference>
<dbReference type="FunFam" id="2.40.10.10:FF:000068">
    <property type="entry name" value="transmembrane protease serine 2"/>
    <property type="match status" value="1"/>
</dbReference>
<feature type="region of interest" description="Disordered" evidence="2">
    <location>
        <begin position="85"/>
        <end position="117"/>
    </location>
</feature>
<dbReference type="KEGG" id="lgi:LOTGIDRAFT_159257"/>
<dbReference type="PROSITE" id="PS00134">
    <property type="entry name" value="TRYPSIN_HIS"/>
    <property type="match status" value="1"/>
</dbReference>
<accession>V4AU46</accession>
<keyword evidence="1" id="KW-1015">Disulfide bond</keyword>
<dbReference type="AlphaFoldDB" id="V4AU46"/>
<dbReference type="Pfam" id="PF00089">
    <property type="entry name" value="Trypsin"/>
    <property type="match status" value="1"/>
</dbReference>
<feature type="compositionally biased region" description="Low complexity" evidence="2">
    <location>
        <begin position="87"/>
        <end position="117"/>
    </location>
</feature>
<dbReference type="PRINTS" id="PR00722">
    <property type="entry name" value="CHYMOTRYPSIN"/>
</dbReference>
<evidence type="ECO:0000256" key="1">
    <source>
        <dbReference type="ARBA" id="ARBA00023157"/>
    </source>
</evidence>
<evidence type="ECO:0000313" key="5">
    <source>
        <dbReference type="EMBL" id="ESO98450.1"/>
    </source>
</evidence>
<feature type="chain" id="PRO_5004716329" description="Peptidase S1 domain-containing protein" evidence="3">
    <location>
        <begin position="27"/>
        <end position="294"/>
    </location>
</feature>
<dbReference type="Proteomes" id="UP000030746">
    <property type="component" value="Unassembled WGS sequence"/>
</dbReference>
<feature type="signal peptide" evidence="3">
    <location>
        <begin position="1"/>
        <end position="26"/>
    </location>
</feature>
<evidence type="ECO:0000256" key="3">
    <source>
        <dbReference type="SAM" id="SignalP"/>
    </source>
</evidence>
<dbReference type="InterPro" id="IPR018114">
    <property type="entry name" value="TRYPSIN_HIS"/>
</dbReference>
<dbReference type="GO" id="GO:0006508">
    <property type="term" value="P:proteolysis"/>
    <property type="evidence" value="ECO:0007669"/>
    <property type="project" value="InterPro"/>
</dbReference>
<dbReference type="SUPFAM" id="SSF50494">
    <property type="entry name" value="Trypsin-like serine proteases"/>
    <property type="match status" value="1"/>
</dbReference>
<dbReference type="RefSeq" id="XP_009051133.1">
    <property type="nucleotide sequence ID" value="XM_009052885.1"/>
</dbReference>
<reference evidence="5 6" key="1">
    <citation type="journal article" date="2013" name="Nature">
        <title>Insights into bilaterian evolution from three spiralian genomes.</title>
        <authorList>
            <person name="Simakov O."/>
            <person name="Marletaz F."/>
            <person name="Cho S.J."/>
            <person name="Edsinger-Gonzales E."/>
            <person name="Havlak P."/>
            <person name="Hellsten U."/>
            <person name="Kuo D.H."/>
            <person name="Larsson T."/>
            <person name="Lv J."/>
            <person name="Arendt D."/>
            <person name="Savage R."/>
            <person name="Osoegawa K."/>
            <person name="de Jong P."/>
            <person name="Grimwood J."/>
            <person name="Chapman J.A."/>
            <person name="Shapiro H."/>
            <person name="Aerts A."/>
            <person name="Otillar R.P."/>
            <person name="Terry A.Y."/>
            <person name="Boore J.L."/>
            <person name="Grigoriev I.V."/>
            <person name="Lindberg D.R."/>
            <person name="Seaver E.C."/>
            <person name="Weisblat D.A."/>
            <person name="Putnam N.H."/>
            <person name="Rokhsar D.S."/>
        </authorList>
    </citation>
    <scope>NUCLEOTIDE SEQUENCE [LARGE SCALE GENOMIC DNA]</scope>
</reference>
<dbReference type="OMA" id="YRENSPC"/>
<proteinExistence type="predicted"/>
<dbReference type="PROSITE" id="PS50240">
    <property type="entry name" value="TRYPSIN_DOM"/>
    <property type="match status" value="1"/>
</dbReference>
<dbReference type="CDD" id="cd00190">
    <property type="entry name" value="Tryp_SPc"/>
    <property type="match status" value="1"/>
</dbReference>
<dbReference type="InterPro" id="IPR001314">
    <property type="entry name" value="Peptidase_S1A"/>
</dbReference>
<dbReference type="InterPro" id="IPR043504">
    <property type="entry name" value="Peptidase_S1_PA_chymotrypsin"/>
</dbReference>
<dbReference type="CTD" id="20238006"/>
<organism evidence="5 6">
    <name type="scientific">Lottia gigantea</name>
    <name type="common">Giant owl limpet</name>
    <dbReference type="NCBI Taxonomy" id="225164"/>
    <lineage>
        <taxon>Eukaryota</taxon>
        <taxon>Metazoa</taxon>
        <taxon>Spiralia</taxon>
        <taxon>Lophotrochozoa</taxon>
        <taxon>Mollusca</taxon>
        <taxon>Gastropoda</taxon>
        <taxon>Patellogastropoda</taxon>
        <taxon>Lottioidea</taxon>
        <taxon>Lottiidae</taxon>
        <taxon>Lottia</taxon>
    </lineage>
</organism>
<dbReference type="Gene3D" id="2.40.10.10">
    <property type="entry name" value="Trypsin-like serine proteases"/>
    <property type="match status" value="1"/>
</dbReference>
<dbReference type="EMBL" id="KB201262">
    <property type="protein sequence ID" value="ESO98450.1"/>
    <property type="molecule type" value="Genomic_DNA"/>
</dbReference>
<dbReference type="PANTHER" id="PTHR24252">
    <property type="entry name" value="ACROSIN-RELATED"/>
    <property type="match status" value="1"/>
</dbReference>
<dbReference type="STRING" id="225164.V4AU46"/>
<name>V4AU46_LOTGI</name>
<dbReference type="HOGENOM" id="CLU_947607_0_0_1"/>
<sequence length="294" mass="32937">MAELFQTCFIFTVVLWFNVLSTSSAAYNFNWCYFFNGDCLVRCPNNRQPLGTYSNFAIKNMLCGNSGWCCPRSYYVPPPGRMAGDKTTTTTSTTTTTTTTTAAPTTTTTTEPTTTLPPSTTRYLSAPGCGVRGPSTKIIGGIQAQYCEFQYMAYIHLEGSPCGGAIIDDRHIITAAHCLWDLNGHQPEVVIGEYNRSRFEPNFEFKTTNYRKVPHGAYNSRTYENDIAIIKLREPIDFSQFRCLRPICRPDKNLKFPVNTLCTVTGWGVTAAFYDDCLSHRPLKQTECPVSKFV</sequence>
<evidence type="ECO:0000259" key="4">
    <source>
        <dbReference type="PROSITE" id="PS50240"/>
    </source>
</evidence>
<evidence type="ECO:0000256" key="2">
    <source>
        <dbReference type="SAM" id="MobiDB-lite"/>
    </source>
</evidence>
<dbReference type="InterPro" id="IPR001254">
    <property type="entry name" value="Trypsin_dom"/>
</dbReference>
<dbReference type="GeneID" id="20238006"/>
<gene>
    <name evidence="5" type="ORF">LOTGIDRAFT_159257</name>
</gene>
<keyword evidence="6" id="KW-1185">Reference proteome</keyword>
<dbReference type="SMART" id="SM00020">
    <property type="entry name" value="Tryp_SPc"/>
    <property type="match status" value="1"/>
</dbReference>